<accession>A0A1V4HHG4</accession>
<dbReference type="Pfam" id="PF13193">
    <property type="entry name" value="AMP-binding_C"/>
    <property type="match status" value="1"/>
</dbReference>
<dbReference type="PANTHER" id="PTHR45527:SF1">
    <property type="entry name" value="FATTY ACID SYNTHASE"/>
    <property type="match status" value="1"/>
</dbReference>
<dbReference type="Gene3D" id="3.40.50.980">
    <property type="match status" value="2"/>
</dbReference>
<dbReference type="PIRSF" id="PIRSF001617">
    <property type="entry name" value="Alpha-AR"/>
    <property type="match status" value="1"/>
</dbReference>
<dbReference type="GO" id="GO:0003824">
    <property type="term" value="F:catalytic activity"/>
    <property type="evidence" value="ECO:0007669"/>
    <property type="project" value="UniProtKB-KW"/>
</dbReference>
<protein>
    <recommendedName>
        <fullName evidence="7">Carrier domain-containing protein</fullName>
    </recommendedName>
</protein>
<evidence type="ECO:0000259" key="7">
    <source>
        <dbReference type="PROSITE" id="PS50075"/>
    </source>
</evidence>
<dbReference type="OrthoDB" id="9765680at2"/>
<reference evidence="9" key="1">
    <citation type="submission" date="2016-07" db="EMBL/GenBank/DDBJ databases">
        <authorList>
            <person name="Florea S."/>
            <person name="Webb J.S."/>
            <person name="Jaromczyk J."/>
            <person name="Schardl C.L."/>
        </authorList>
    </citation>
    <scope>NUCLEOTIDE SEQUENCE [LARGE SCALE GENOMIC DNA]</scope>
    <source>
        <strain evidence="9">CY1</strain>
    </source>
</reference>
<evidence type="ECO:0000256" key="4">
    <source>
        <dbReference type="ARBA" id="ARBA00022737"/>
    </source>
</evidence>
<sequence length="1219" mass="136604">MSDQVLSGELVLAANQRTREEPYWLEKMSGEVAAAAFPTDHSAFRNGDHTTAGLRFELTGSLYEKVSVLSKGSDHTLHIILTAALNLLLAKYTGERDLVVGTPIYRPETDGQFLNTVLPLRTRMEAGNSFRDLLLQVRSTMLEAVEHQEYPMEVLLTKLNRPHLYEVSLVMENIQSPQHLDRLPAALNFVFTHRNDVVEATVEYNNSRYHEESVECIVSHFITLLEKVLGDINADFTTLSLLSQSEEEALVVAYNATTTEYPADKTVAQLFEQQVENNPANLAVAAGNVSLTYQELNAKANRLARVLQSRGVSADSLVALLVENSADTIVGMLAVLKAGGAYVPIDPDNPVERKKFLLEDSQAVVILTQQHLLATQAELFEAVESERLLLIDDLDVYADHDETNLAPVAGPSNLAYVIYTSGTTGKPKGVLIENKGAVNYLTFAAKHYVQGEKADFPLFTSIAFDLTVTSIFTPLLTGNAAIVYQEEHKERLLERVLEEDRVGVVKATPAHLKLIKHRDWSNSSVKRLVVGGEDLKAELARELIAAFGGNVEIYNEYGPTETVVGCMIHRFDESSDTRDSVPIGVPADNTDIFVLDADRNSVPVGVVGEIFIGGDGVARGYLNRPELTSERFVTLPQGRVYKSGDLAKFLPSGQLEYLGRADNQVKINGYRIELGEIETQLLHLHEKYTPKDSVFHDITQQAHPEGVTYCSRCVLPSNYPKITFDEHGVCSVCRDYATYQPHTEKYFKTMDDFRELVDVNKGTDYDVLLLFSGGKDSTYVLYRLVNMGYKVLTFTFDNGFISEGAFTNIKNITKQLGVDHRVLTADQMKSVFVKSLKTFSNVCNGCWNAINGLGAQLAEETGCKVIISGLSRGQIFDMRLWGLFQLGIFDEQEIEEKLLLFRKGFHTRVNIFSKTLDVDLDGGFVESLHFVDFFRYDNTPTHQIREYLYEQGWVPPKDTGFCSSNCRINDIGIYVHLMNEGYHNYAAPSSWDIRFGIISREEGMQEITYKGDVNHVERVLKYIGYFQAPKIDDVVVVPIRDDSRREKLCAYVVAKDELEADWLREALAEELPTYMVPTYFVQLPSLPLTANGKVDTMALPLPVVTGTANVEYLTPSNDVELEIRKIWASVLSIDEEKIGFNDRFFDLGGDSYNMVQVNIRVNEMFSKSIPVVTMYNYPTIHSLAEYLPSEESIEVQELPDEQLEILDDSLSLFGEVFND</sequence>
<keyword evidence="2" id="KW-0596">Phosphopantetheine</keyword>
<keyword evidence="9" id="KW-1185">Reference proteome</keyword>
<keyword evidence="5" id="KW-0045">Antibiotic biosynthesis</keyword>
<dbReference type="PROSITE" id="PS00455">
    <property type="entry name" value="AMP_BINDING"/>
    <property type="match status" value="1"/>
</dbReference>
<dbReference type="FunFam" id="3.40.50.12780:FF:000012">
    <property type="entry name" value="Non-ribosomal peptide synthetase"/>
    <property type="match status" value="1"/>
</dbReference>
<dbReference type="InterPro" id="IPR020806">
    <property type="entry name" value="PKS_PP-bd"/>
</dbReference>
<evidence type="ECO:0000313" key="8">
    <source>
        <dbReference type="EMBL" id="OPH56175.1"/>
    </source>
</evidence>
<dbReference type="InterPro" id="IPR018317">
    <property type="entry name" value="QueC"/>
</dbReference>
<dbReference type="SMART" id="SM00823">
    <property type="entry name" value="PKS_PP"/>
    <property type="match status" value="1"/>
</dbReference>
<dbReference type="SUPFAM" id="SSF56801">
    <property type="entry name" value="Acetyl-CoA synthetase-like"/>
    <property type="match status" value="2"/>
</dbReference>
<gene>
    <name evidence="8" type="ORF">BC351_28820</name>
</gene>
<dbReference type="Pfam" id="PF00501">
    <property type="entry name" value="AMP-binding"/>
    <property type="match status" value="1"/>
</dbReference>
<dbReference type="Gene3D" id="3.40.50.620">
    <property type="entry name" value="HUPs"/>
    <property type="match status" value="1"/>
</dbReference>
<dbReference type="InterPro" id="IPR045851">
    <property type="entry name" value="AMP-bd_C_sf"/>
</dbReference>
<dbReference type="InterPro" id="IPR036736">
    <property type="entry name" value="ACP-like_sf"/>
</dbReference>
<organism evidence="8 9">
    <name type="scientific">Paenibacillus ferrarius</name>
    <dbReference type="NCBI Taxonomy" id="1469647"/>
    <lineage>
        <taxon>Bacteria</taxon>
        <taxon>Bacillati</taxon>
        <taxon>Bacillota</taxon>
        <taxon>Bacilli</taxon>
        <taxon>Bacillales</taxon>
        <taxon>Paenibacillaceae</taxon>
        <taxon>Paenibacillus</taxon>
    </lineage>
</organism>
<dbReference type="GO" id="GO:0044550">
    <property type="term" value="P:secondary metabolite biosynthetic process"/>
    <property type="evidence" value="ECO:0007669"/>
    <property type="project" value="TreeGrafter"/>
</dbReference>
<evidence type="ECO:0000256" key="2">
    <source>
        <dbReference type="ARBA" id="ARBA00022450"/>
    </source>
</evidence>
<dbReference type="InterPro" id="IPR010071">
    <property type="entry name" value="AA_adenyl_dom"/>
</dbReference>
<dbReference type="GO" id="GO:0031177">
    <property type="term" value="F:phosphopantetheine binding"/>
    <property type="evidence" value="ECO:0007669"/>
    <property type="project" value="InterPro"/>
</dbReference>
<dbReference type="SUPFAM" id="SSF52402">
    <property type="entry name" value="Adenine nucleotide alpha hydrolases-like"/>
    <property type="match status" value="1"/>
</dbReference>
<name>A0A1V4HHG4_9BACL</name>
<evidence type="ECO:0000313" key="9">
    <source>
        <dbReference type="Proteomes" id="UP000190626"/>
    </source>
</evidence>
<dbReference type="RefSeq" id="WP_079414403.1">
    <property type="nucleotide sequence ID" value="NZ_MBTG01000017.1"/>
</dbReference>
<evidence type="ECO:0000256" key="1">
    <source>
        <dbReference type="ARBA" id="ARBA00006432"/>
    </source>
</evidence>
<evidence type="ECO:0000256" key="3">
    <source>
        <dbReference type="ARBA" id="ARBA00022553"/>
    </source>
</evidence>
<dbReference type="InterPro" id="IPR020845">
    <property type="entry name" value="AMP-binding_CS"/>
</dbReference>
<dbReference type="Pfam" id="PF06508">
    <property type="entry name" value="QueC"/>
    <property type="match status" value="1"/>
</dbReference>
<keyword evidence="4" id="KW-0677">Repeat</keyword>
<keyword evidence="3" id="KW-0597">Phosphoprotein</keyword>
<dbReference type="InterPro" id="IPR000873">
    <property type="entry name" value="AMP-dep_synth/lig_dom"/>
</dbReference>
<dbReference type="Proteomes" id="UP000190626">
    <property type="component" value="Unassembled WGS sequence"/>
</dbReference>
<dbReference type="FunFam" id="3.40.50.980:FF:000001">
    <property type="entry name" value="Non-ribosomal peptide synthetase"/>
    <property type="match status" value="1"/>
</dbReference>
<dbReference type="SUPFAM" id="SSF47336">
    <property type="entry name" value="ACP-like"/>
    <property type="match status" value="1"/>
</dbReference>
<proteinExistence type="inferred from homology"/>
<dbReference type="Gene3D" id="3.30.559.30">
    <property type="entry name" value="Nonribosomal peptide synthetase, condensation domain"/>
    <property type="match status" value="1"/>
</dbReference>
<dbReference type="EMBL" id="MBTG01000017">
    <property type="protein sequence ID" value="OPH56175.1"/>
    <property type="molecule type" value="Genomic_DNA"/>
</dbReference>
<comment type="caution">
    <text evidence="8">The sequence shown here is derived from an EMBL/GenBank/DDBJ whole genome shotgun (WGS) entry which is preliminary data.</text>
</comment>
<evidence type="ECO:0000256" key="5">
    <source>
        <dbReference type="ARBA" id="ARBA00023194"/>
    </source>
</evidence>
<dbReference type="Gene3D" id="1.10.1200.10">
    <property type="entry name" value="ACP-like"/>
    <property type="match status" value="1"/>
</dbReference>
<dbReference type="Gene3D" id="2.30.38.10">
    <property type="entry name" value="Luciferase, Domain 3"/>
    <property type="match status" value="1"/>
</dbReference>
<dbReference type="PROSITE" id="PS50075">
    <property type="entry name" value="CARRIER"/>
    <property type="match status" value="1"/>
</dbReference>
<dbReference type="InterPro" id="IPR014729">
    <property type="entry name" value="Rossmann-like_a/b/a_fold"/>
</dbReference>
<dbReference type="SMART" id="SM01294">
    <property type="entry name" value="PKS_PP_betabranch"/>
    <property type="match status" value="1"/>
</dbReference>
<dbReference type="GO" id="GO:0017000">
    <property type="term" value="P:antibiotic biosynthetic process"/>
    <property type="evidence" value="ECO:0007669"/>
    <property type="project" value="UniProtKB-KW"/>
</dbReference>
<dbReference type="AlphaFoldDB" id="A0A1V4HHG4"/>
<dbReference type="PANTHER" id="PTHR45527">
    <property type="entry name" value="NONRIBOSOMAL PEPTIDE SYNTHETASE"/>
    <property type="match status" value="1"/>
</dbReference>
<dbReference type="InterPro" id="IPR001242">
    <property type="entry name" value="Condensation_dom"/>
</dbReference>
<dbReference type="Pfam" id="PF00668">
    <property type="entry name" value="Condensation"/>
    <property type="match status" value="1"/>
</dbReference>
<dbReference type="GO" id="GO:0043041">
    <property type="term" value="P:amino acid activation for nonribosomal peptide biosynthetic process"/>
    <property type="evidence" value="ECO:0007669"/>
    <property type="project" value="TreeGrafter"/>
</dbReference>
<comment type="similarity">
    <text evidence="1">Belongs to the ATP-dependent AMP-binding enzyme family.</text>
</comment>
<keyword evidence="6" id="KW-0511">Multifunctional enzyme</keyword>
<dbReference type="SUPFAM" id="SSF52777">
    <property type="entry name" value="CoA-dependent acyltransferases"/>
    <property type="match status" value="1"/>
</dbReference>
<dbReference type="STRING" id="1469647.BC351_28820"/>
<dbReference type="Gene3D" id="3.30.300.30">
    <property type="match status" value="2"/>
</dbReference>
<dbReference type="NCBIfam" id="TIGR01733">
    <property type="entry name" value="AA-adenyl-dom"/>
    <property type="match status" value="1"/>
</dbReference>
<dbReference type="InterPro" id="IPR009081">
    <property type="entry name" value="PP-bd_ACP"/>
</dbReference>
<dbReference type="GO" id="GO:0005737">
    <property type="term" value="C:cytoplasm"/>
    <property type="evidence" value="ECO:0007669"/>
    <property type="project" value="TreeGrafter"/>
</dbReference>
<evidence type="ECO:0000256" key="6">
    <source>
        <dbReference type="ARBA" id="ARBA00023268"/>
    </source>
</evidence>
<feature type="domain" description="Carrier" evidence="7">
    <location>
        <begin position="1114"/>
        <end position="1191"/>
    </location>
</feature>
<dbReference type="InterPro" id="IPR025110">
    <property type="entry name" value="AMP-bd_C"/>
</dbReference>
<dbReference type="Pfam" id="PF00550">
    <property type="entry name" value="PP-binding"/>
    <property type="match status" value="1"/>
</dbReference>